<dbReference type="InterPro" id="IPR043472">
    <property type="entry name" value="Macro_dom-like"/>
</dbReference>
<dbReference type="Pfam" id="PF01661">
    <property type="entry name" value="Macro"/>
    <property type="match status" value="1"/>
</dbReference>
<dbReference type="Gene3D" id="3.40.220.10">
    <property type="entry name" value="Leucine Aminopeptidase, subunit E, domain 1"/>
    <property type="match status" value="1"/>
</dbReference>
<dbReference type="PROSITE" id="PS51154">
    <property type="entry name" value="MACRO"/>
    <property type="match status" value="1"/>
</dbReference>
<dbReference type="InterPro" id="IPR002589">
    <property type="entry name" value="Macro_dom"/>
</dbReference>
<accession>A0A8S5P6I1</accession>
<name>A0A8S5P6I1_9CAUD</name>
<dbReference type="EMBL" id="BK015332">
    <property type="protein sequence ID" value="DAE01788.1"/>
    <property type="molecule type" value="Genomic_DNA"/>
</dbReference>
<dbReference type="GO" id="GO:0140291">
    <property type="term" value="P:peptidyl-glutamate ADP-deribosylation"/>
    <property type="evidence" value="ECO:0007669"/>
    <property type="project" value="TreeGrafter"/>
</dbReference>
<dbReference type="InterPro" id="IPR050892">
    <property type="entry name" value="ADP-ribose_metab_enzymes"/>
</dbReference>
<proteinExistence type="predicted"/>
<dbReference type="PANTHER" id="PTHR12521:SF0">
    <property type="entry name" value="ADP-RIBOSE GLYCOHYDROLASE OARD1"/>
    <property type="match status" value="1"/>
</dbReference>
<reference evidence="2" key="1">
    <citation type="journal article" date="2021" name="Proc. Natl. Acad. Sci. U.S.A.">
        <title>A Catalog of Tens of Thousands of Viruses from Human Metagenomes Reveals Hidden Associations with Chronic Diseases.</title>
        <authorList>
            <person name="Tisza M.J."/>
            <person name="Buck C.B."/>
        </authorList>
    </citation>
    <scope>NUCLEOTIDE SEQUENCE</scope>
    <source>
        <strain evidence="2">Ct3yx7</strain>
    </source>
</reference>
<sequence length="349" mass="39032">MIKYVTGDIFKSDVEAIVNTVNTEGIMGKGLALQFKKRFPDNFKAYEKFCKDGLLFVGNMFIFPTNALSGPRYIINFPTKKSWKNKSKIEDIRQGLSSLVRDIQALKIHSIAIPPLGCGLGGLSWNEVKQAIEEAFTDQNQLEVLVYEPLAGKNPAPCTAKRPVQLTQCKAILLKVFEHYMEMAVATDISFVEAHKLSYLLQSCGIDMKLRFAPWRYGPYANNLCHVLGDMEGIWIQGFRDGTAKAFDTFCLLPAAQEAFGMRDAVSEAAFQKLDHLIEGFETPTGLELLGTVHWLITNDNVPADLPHITACISGWCENREGWGDRKARLFNEKAITMAIQRVTQSLNS</sequence>
<evidence type="ECO:0000259" key="1">
    <source>
        <dbReference type="PROSITE" id="PS51154"/>
    </source>
</evidence>
<dbReference type="SUPFAM" id="SSF52949">
    <property type="entry name" value="Macro domain-like"/>
    <property type="match status" value="1"/>
</dbReference>
<evidence type="ECO:0000313" key="2">
    <source>
        <dbReference type="EMBL" id="DAE01788.1"/>
    </source>
</evidence>
<protein>
    <submittedName>
        <fullName evidence="2">Poa1p-like protein</fullName>
    </submittedName>
</protein>
<feature type="domain" description="Macro" evidence="1">
    <location>
        <begin position="1"/>
        <end position="155"/>
    </location>
</feature>
<organism evidence="2">
    <name type="scientific">Siphoviridae sp. ct3yx7</name>
    <dbReference type="NCBI Taxonomy" id="2825326"/>
    <lineage>
        <taxon>Viruses</taxon>
        <taxon>Duplodnaviria</taxon>
        <taxon>Heunggongvirae</taxon>
        <taxon>Uroviricota</taxon>
        <taxon>Caudoviricetes</taxon>
    </lineage>
</organism>
<dbReference type="SMART" id="SM00506">
    <property type="entry name" value="A1pp"/>
    <property type="match status" value="1"/>
</dbReference>
<dbReference type="PANTHER" id="PTHR12521">
    <property type="entry name" value="PROTEIN C6ORF130"/>
    <property type="match status" value="1"/>
</dbReference>
<dbReference type="CDD" id="cd02901">
    <property type="entry name" value="Macro_Poa1p-like"/>
    <property type="match status" value="1"/>
</dbReference>